<comment type="caution">
    <text evidence="2">The sequence shown here is derived from an EMBL/GenBank/DDBJ whole genome shotgun (WGS) entry which is preliminary data.</text>
</comment>
<name>A0A832MLY7_UNCEI</name>
<proteinExistence type="predicted"/>
<feature type="chain" id="PRO_5033040702" description="Porin family protein" evidence="1">
    <location>
        <begin position="22"/>
        <end position="228"/>
    </location>
</feature>
<accession>A0A832MLY7</accession>
<evidence type="ECO:0008006" key="3">
    <source>
        <dbReference type="Google" id="ProtNLM"/>
    </source>
</evidence>
<gene>
    <name evidence="2" type="ORF">ENR23_13000</name>
</gene>
<protein>
    <recommendedName>
        <fullName evidence="3">Porin family protein</fullName>
    </recommendedName>
</protein>
<evidence type="ECO:0000256" key="1">
    <source>
        <dbReference type="SAM" id="SignalP"/>
    </source>
</evidence>
<reference evidence="2" key="1">
    <citation type="journal article" date="2020" name="mSystems">
        <title>Genome- and Community-Level Interaction Insights into Carbon Utilization and Element Cycling Functions of Hydrothermarchaeota in Hydrothermal Sediment.</title>
        <authorList>
            <person name="Zhou Z."/>
            <person name="Liu Y."/>
            <person name="Xu W."/>
            <person name="Pan J."/>
            <person name="Luo Z.H."/>
            <person name="Li M."/>
        </authorList>
    </citation>
    <scope>NUCLEOTIDE SEQUENCE [LARGE SCALE GENOMIC DNA]</scope>
    <source>
        <strain evidence="2">SpSt-381</strain>
    </source>
</reference>
<dbReference type="AlphaFoldDB" id="A0A832MLY7"/>
<keyword evidence="1" id="KW-0732">Signal</keyword>
<evidence type="ECO:0000313" key="2">
    <source>
        <dbReference type="EMBL" id="HGZ44310.1"/>
    </source>
</evidence>
<feature type="signal peptide" evidence="1">
    <location>
        <begin position="1"/>
        <end position="21"/>
    </location>
</feature>
<dbReference type="EMBL" id="DSQF01000026">
    <property type="protein sequence ID" value="HGZ44310.1"/>
    <property type="molecule type" value="Genomic_DNA"/>
</dbReference>
<organism evidence="2">
    <name type="scientific">Eiseniibacteriota bacterium</name>
    <dbReference type="NCBI Taxonomy" id="2212470"/>
    <lineage>
        <taxon>Bacteria</taxon>
        <taxon>Candidatus Eiseniibacteriota</taxon>
    </lineage>
</organism>
<sequence>MRVRKLAVIAPLLLASVVCLGADARHASAQAAGGAALSDTAKARGRARRERGAPSERTAWMVGAGGGYGVVDPRLNFYKPGAEAGGTIQWRVGYAASPRTVVGIESTQWSAKPDTIRWLFSAVAPTVTWYSKGRANNANQMFVRLGAGWGHAEAGAGRVVGRTVAGEDSVVTERINDDGFSLLGALGYEWRFGRRYAIAPQLGVTFINLSRGYNSLWGEASLQINRYW</sequence>